<comment type="caution">
    <text evidence="2">The sequence shown here is derived from an EMBL/GenBank/DDBJ whole genome shotgun (WGS) entry which is preliminary data.</text>
</comment>
<accession>A0AA36G047</accession>
<evidence type="ECO:0000313" key="2">
    <source>
        <dbReference type="EMBL" id="CAJ0571089.1"/>
    </source>
</evidence>
<dbReference type="Pfam" id="PF07287">
    <property type="entry name" value="AtuA"/>
    <property type="match status" value="1"/>
</dbReference>
<sequence>MGSGLPLAAFEQALLELPDVIATDSGSTDSGPHYLGTGKTKSSVMVLKSELRTLMIARAKLGIPLIVGSCGTCGSDDGVNMMRRLSEELAIELGQTVQVACIYSEQLGETVKTALREGRISSLQPQREIDEALIDRCSHIVAVMGIEPFIHALSKGADIIFAGRATDTAVMASLPIMRGAAPGASWHAGKILECGAMCTTTPGKAVVMATIDDHGFTLQAIADGAKATPRSVMAHMLYENSNPYVLVEPGGSLNVEAATYTALDEQSVRVEGSVWTPTDTYTVKLEGAAPAGYQSTIMCIIRNPKYKARFEEWLACMDEAMHQRIRKSLEIEAADYDLQFRAIGKDSALGSLEALTGDPVEIGVLAIVTSPDETRTREILSLLNPYMLHFPLPDDESLPTHAFPFSPASMDRGVVYEFVLNHVMTVTDPLAPFVFEFSTFGVSQ</sequence>
<proteinExistence type="predicted"/>
<dbReference type="EMBL" id="CATQJA010002532">
    <property type="protein sequence ID" value="CAJ0571089.1"/>
    <property type="molecule type" value="Genomic_DNA"/>
</dbReference>
<evidence type="ECO:0000313" key="3">
    <source>
        <dbReference type="Proteomes" id="UP001177023"/>
    </source>
</evidence>
<name>A0AA36G047_9BILA</name>
<dbReference type="InterPro" id="IPR010839">
    <property type="entry name" value="AtuA_N"/>
</dbReference>
<gene>
    <name evidence="2" type="ORF">MSPICULIGERA_LOCUS9513</name>
</gene>
<dbReference type="AlphaFoldDB" id="A0AA36G047"/>
<protein>
    <recommendedName>
        <fullName evidence="1">Acyclic terpene utilisation N-terminal domain-containing protein</fullName>
    </recommendedName>
</protein>
<dbReference type="Proteomes" id="UP001177023">
    <property type="component" value="Unassembled WGS sequence"/>
</dbReference>
<evidence type="ECO:0000259" key="1">
    <source>
        <dbReference type="Pfam" id="PF07287"/>
    </source>
</evidence>
<feature type="non-terminal residue" evidence="2">
    <location>
        <position position="444"/>
    </location>
</feature>
<feature type="domain" description="Acyclic terpene utilisation N-terminal" evidence="1">
    <location>
        <begin position="84"/>
        <end position="353"/>
    </location>
</feature>
<reference evidence="2" key="1">
    <citation type="submission" date="2023-06" db="EMBL/GenBank/DDBJ databases">
        <authorList>
            <person name="Delattre M."/>
        </authorList>
    </citation>
    <scope>NUCLEOTIDE SEQUENCE</scope>
    <source>
        <strain evidence="2">AF72</strain>
    </source>
</reference>
<keyword evidence="3" id="KW-1185">Reference proteome</keyword>
<organism evidence="2 3">
    <name type="scientific">Mesorhabditis spiculigera</name>
    <dbReference type="NCBI Taxonomy" id="96644"/>
    <lineage>
        <taxon>Eukaryota</taxon>
        <taxon>Metazoa</taxon>
        <taxon>Ecdysozoa</taxon>
        <taxon>Nematoda</taxon>
        <taxon>Chromadorea</taxon>
        <taxon>Rhabditida</taxon>
        <taxon>Rhabditina</taxon>
        <taxon>Rhabditomorpha</taxon>
        <taxon>Rhabditoidea</taxon>
        <taxon>Rhabditidae</taxon>
        <taxon>Mesorhabditinae</taxon>
        <taxon>Mesorhabditis</taxon>
    </lineage>
</organism>